<dbReference type="OrthoDB" id="9809488at2"/>
<keyword evidence="4" id="KW-1185">Reference proteome</keyword>
<sequence length="315" mass="35366">MKKFNHLAKKQKKTLSFTVIPSTSHKIIQFNIPYWVPIFSTIIIVSLIISTVGFSTSLFDTTSKLTSAKNTINSLRVENYAYIEEISFLKGRTIEIEDKLISLYDMQNQVLAMVGLDPSDSMFVTQVSNDIIPSLLVSRSSRRSMLFDNDLDMEVEMELIDDLISRQKENMQKLIDDVEEQLKYIDSLPNLQPTTGKISSAYGYRISPINRRREFHSGIDIANRSNTDIFAAGSGVVTFSGYNGAYGRMIIISHGYGYTSVYAHNTKNLVKVGERVEKGEVIAKMGSTGRSTGPHLHFEVRKNGRAIDPSSILDD</sequence>
<keyword evidence="1" id="KW-0472">Membrane</keyword>
<dbReference type="RefSeq" id="WP_091540082.1">
    <property type="nucleotide sequence ID" value="NZ_FMUS01000003.1"/>
</dbReference>
<feature type="transmembrane region" description="Helical" evidence="1">
    <location>
        <begin position="34"/>
        <end position="59"/>
    </location>
</feature>
<accession>A0A1G5CQK2</accession>
<evidence type="ECO:0000313" key="4">
    <source>
        <dbReference type="Proteomes" id="UP000198636"/>
    </source>
</evidence>
<proteinExistence type="predicted"/>
<name>A0A1G5CQK2_9FIRM</name>
<dbReference type="EMBL" id="FMUS01000003">
    <property type="protein sequence ID" value="SCY04672.1"/>
    <property type="molecule type" value="Genomic_DNA"/>
</dbReference>
<evidence type="ECO:0000256" key="1">
    <source>
        <dbReference type="SAM" id="Phobius"/>
    </source>
</evidence>
<evidence type="ECO:0000313" key="3">
    <source>
        <dbReference type="EMBL" id="SCY04672.1"/>
    </source>
</evidence>
<gene>
    <name evidence="3" type="ORF">SAMN03080606_00736</name>
</gene>
<reference evidence="3 4" key="1">
    <citation type="submission" date="2016-10" db="EMBL/GenBank/DDBJ databases">
        <authorList>
            <person name="de Groot N.N."/>
        </authorList>
    </citation>
    <scope>NUCLEOTIDE SEQUENCE [LARGE SCALE GENOMIC DNA]</scope>
    <source>
        <strain evidence="3 4">DSM 18978</strain>
    </source>
</reference>
<evidence type="ECO:0000259" key="2">
    <source>
        <dbReference type="Pfam" id="PF01551"/>
    </source>
</evidence>
<dbReference type="CDD" id="cd12797">
    <property type="entry name" value="M23_peptidase"/>
    <property type="match status" value="1"/>
</dbReference>
<dbReference type="SUPFAM" id="SSF51261">
    <property type="entry name" value="Duplicated hybrid motif"/>
    <property type="match status" value="1"/>
</dbReference>
<dbReference type="Proteomes" id="UP000198636">
    <property type="component" value="Unassembled WGS sequence"/>
</dbReference>
<keyword evidence="1" id="KW-0812">Transmembrane</keyword>
<dbReference type="STRING" id="1120976.SAMN03080606_00736"/>
<organism evidence="3 4">
    <name type="scientific">Alkaliphilus peptidifermentans DSM 18978</name>
    <dbReference type="NCBI Taxonomy" id="1120976"/>
    <lineage>
        <taxon>Bacteria</taxon>
        <taxon>Bacillati</taxon>
        <taxon>Bacillota</taxon>
        <taxon>Clostridia</taxon>
        <taxon>Peptostreptococcales</taxon>
        <taxon>Natronincolaceae</taxon>
        <taxon>Alkaliphilus</taxon>
    </lineage>
</organism>
<dbReference type="Pfam" id="PF01551">
    <property type="entry name" value="Peptidase_M23"/>
    <property type="match status" value="1"/>
</dbReference>
<dbReference type="InterPro" id="IPR011055">
    <property type="entry name" value="Dup_hybrid_motif"/>
</dbReference>
<dbReference type="FunFam" id="2.70.70.10:FF:000006">
    <property type="entry name" value="M23 family peptidase"/>
    <property type="match status" value="1"/>
</dbReference>
<dbReference type="PANTHER" id="PTHR21666:SF286">
    <property type="entry name" value="LIPOPROTEIN NLPD"/>
    <property type="match status" value="1"/>
</dbReference>
<dbReference type="InterPro" id="IPR050570">
    <property type="entry name" value="Cell_wall_metabolism_enzyme"/>
</dbReference>
<dbReference type="AlphaFoldDB" id="A0A1G5CQK2"/>
<protein>
    <submittedName>
        <fullName evidence="3">Peptidase family M23</fullName>
    </submittedName>
</protein>
<dbReference type="PANTHER" id="PTHR21666">
    <property type="entry name" value="PEPTIDASE-RELATED"/>
    <property type="match status" value="1"/>
</dbReference>
<dbReference type="InterPro" id="IPR016047">
    <property type="entry name" value="M23ase_b-sheet_dom"/>
</dbReference>
<keyword evidence="1" id="KW-1133">Transmembrane helix</keyword>
<feature type="domain" description="M23ase beta-sheet core" evidence="2">
    <location>
        <begin position="215"/>
        <end position="309"/>
    </location>
</feature>
<dbReference type="GO" id="GO:0004222">
    <property type="term" value="F:metalloendopeptidase activity"/>
    <property type="evidence" value="ECO:0007669"/>
    <property type="project" value="TreeGrafter"/>
</dbReference>
<dbReference type="Gene3D" id="2.70.70.10">
    <property type="entry name" value="Glucose Permease (Domain IIA)"/>
    <property type="match status" value="1"/>
</dbReference>